<dbReference type="AlphaFoldDB" id="A0A3M7BU08"/>
<proteinExistence type="predicted"/>
<reference evidence="1 2" key="1">
    <citation type="journal article" date="2018" name="BMC Genomics">
        <title>Genomic evidence for intraspecific hybridization in a clonal and extremely halotolerant yeast.</title>
        <authorList>
            <person name="Gostincar C."/>
            <person name="Stajich J.E."/>
            <person name="Zupancic J."/>
            <person name="Zalar P."/>
            <person name="Gunde-Cimerman N."/>
        </authorList>
    </citation>
    <scope>NUCLEOTIDE SEQUENCE [LARGE SCALE GENOMIC DNA]</scope>
    <source>
        <strain evidence="1 2">EXF-10513</strain>
    </source>
</reference>
<accession>A0A3M7BU08</accession>
<organism evidence="1 2">
    <name type="scientific">Hortaea werneckii</name>
    <name type="common">Black yeast</name>
    <name type="synonym">Cladosporium werneckii</name>
    <dbReference type="NCBI Taxonomy" id="91943"/>
    <lineage>
        <taxon>Eukaryota</taxon>
        <taxon>Fungi</taxon>
        <taxon>Dikarya</taxon>
        <taxon>Ascomycota</taxon>
        <taxon>Pezizomycotina</taxon>
        <taxon>Dothideomycetes</taxon>
        <taxon>Dothideomycetidae</taxon>
        <taxon>Mycosphaerellales</taxon>
        <taxon>Teratosphaeriaceae</taxon>
        <taxon>Hortaea</taxon>
    </lineage>
</organism>
<name>A0A3M7BU08_HORWE</name>
<gene>
    <name evidence="1" type="ORF">D0864_15872</name>
</gene>
<comment type="caution">
    <text evidence="1">The sequence shown here is derived from an EMBL/GenBank/DDBJ whole genome shotgun (WGS) entry which is preliminary data.</text>
</comment>
<evidence type="ECO:0008006" key="3">
    <source>
        <dbReference type="Google" id="ProtNLM"/>
    </source>
</evidence>
<dbReference type="Proteomes" id="UP000269539">
    <property type="component" value="Unassembled WGS sequence"/>
</dbReference>
<evidence type="ECO:0000313" key="2">
    <source>
        <dbReference type="Proteomes" id="UP000269539"/>
    </source>
</evidence>
<dbReference type="EMBL" id="QWIO01003610">
    <property type="protein sequence ID" value="RMY43305.1"/>
    <property type="molecule type" value="Genomic_DNA"/>
</dbReference>
<sequence>MEGGYPLPPPPSGRSCFFFFRGGVCCTVPWEKDEYRDDSGNYTQTVFAERPSRLHRFHQRRLGAGLRQRAWIDVSIFMDSADPNYKQTQAKGEGVTGELTTSDGGKTWTVGEIGIPEHCF</sequence>
<evidence type="ECO:0000313" key="1">
    <source>
        <dbReference type="EMBL" id="RMY43305.1"/>
    </source>
</evidence>
<protein>
    <recommendedName>
        <fullName evidence="3">Photosynthesis system II assembly factor Ycf48/Hcf136-like domain-containing protein</fullName>
    </recommendedName>
</protein>